<evidence type="ECO:0000256" key="6">
    <source>
        <dbReference type="ARBA" id="ARBA00023018"/>
    </source>
</evidence>
<dbReference type="SUPFAM" id="SSF90112">
    <property type="entry name" value="Neurotransmitter-gated ion-channel transmembrane pore"/>
    <property type="match status" value="1"/>
</dbReference>
<name>A0A9J2PDI9_ASCLU</name>
<feature type="transmembrane region" description="Helical" evidence="17">
    <location>
        <begin position="263"/>
        <end position="285"/>
    </location>
</feature>
<evidence type="ECO:0000313" key="21">
    <source>
        <dbReference type="Proteomes" id="UP000036681"/>
    </source>
</evidence>
<keyword evidence="5 17" id="KW-1133">Transmembrane helix</keyword>
<dbReference type="GO" id="GO:0004888">
    <property type="term" value="F:transmembrane signaling receptor activity"/>
    <property type="evidence" value="ECO:0007669"/>
    <property type="project" value="InterPro"/>
</dbReference>
<evidence type="ECO:0000256" key="5">
    <source>
        <dbReference type="ARBA" id="ARBA00022989"/>
    </source>
</evidence>
<proteinExistence type="inferred from homology"/>
<keyword evidence="21" id="KW-1185">Reference proteome</keyword>
<evidence type="ECO:0000256" key="12">
    <source>
        <dbReference type="ARBA" id="ARBA00023257"/>
    </source>
</evidence>
<dbReference type="InterPro" id="IPR006201">
    <property type="entry name" value="Neur_channel"/>
</dbReference>
<dbReference type="InterPro" id="IPR036734">
    <property type="entry name" value="Neur_chan_lig-bd_sf"/>
</dbReference>
<evidence type="ECO:0000256" key="7">
    <source>
        <dbReference type="ARBA" id="ARBA00023065"/>
    </source>
</evidence>
<keyword evidence="11" id="KW-0325">Glycoprotein</keyword>
<keyword evidence="13" id="KW-1071">Ligand-gated ion channel</keyword>
<evidence type="ECO:0000256" key="2">
    <source>
        <dbReference type="ARBA" id="ARBA00022448"/>
    </source>
</evidence>
<evidence type="ECO:0000256" key="17">
    <source>
        <dbReference type="SAM" id="Phobius"/>
    </source>
</evidence>
<dbReference type="InterPro" id="IPR038050">
    <property type="entry name" value="Neuro_actylchol_rec"/>
</dbReference>
<feature type="chain" id="PRO_5039954983" evidence="18">
    <location>
        <begin position="21"/>
        <end position="504"/>
    </location>
</feature>
<evidence type="ECO:0000256" key="9">
    <source>
        <dbReference type="ARBA" id="ARBA00023157"/>
    </source>
</evidence>
<keyword evidence="10" id="KW-0675">Receptor</keyword>
<feature type="transmembrane region" description="Helical" evidence="17">
    <location>
        <begin position="231"/>
        <end position="251"/>
    </location>
</feature>
<dbReference type="GO" id="GO:0005230">
    <property type="term" value="F:extracellular ligand-gated monoatomic ion channel activity"/>
    <property type="evidence" value="ECO:0007669"/>
    <property type="project" value="InterPro"/>
</dbReference>
<protein>
    <submittedName>
        <fullName evidence="22">Neurotransmitter-gated ion-channel transmembrane domain-containing protein</fullName>
    </submittedName>
</protein>
<keyword evidence="12" id="KW-0628">Postsynaptic cell membrane</keyword>
<evidence type="ECO:0000256" key="8">
    <source>
        <dbReference type="ARBA" id="ARBA00023136"/>
    </source>
</evidence>
<evidence type="ECO:0000313" key="22">
    <source>
        <dbReference type="WBParaSite" id="ALUE_0000800501-mRNA-1"/>
    </source>
</evidence>
<keyword evidence="7" id="KW-0406">Ion transport</keyword>
<dbReference type="Proteomes" id="UP000036681">
    <property type="component" value="Unplaced"/>
</dbReference>
<dbReference type="GO" id="GO:0045211">
    <property type="term" value="C:postsynaptic membrane"/>
    <property type="evidence" value="ECO:0007669"/>
    <property type="project" value="UniProtKB-SubCell"/>
</dbReference>
<dbReference type="Gene3D" id="1.20.58.390">
    <property type="entry name" value="Neurotransmitter-gated ion-channel transmembrane domain"/>
    <property type="match status" value="2"/>
</dbReference>
<feature type="region of interest" description="Disordered" evidence="16">
    <location>
        <begin position="374"/>
        <end position="398"/>
    </location>
</feature>
<evidence type="ECO:0000259" key="20">
    <source>
        <dbReference type="Pfam" id="PF02932"/>
    </source>
</evidence>
<feature type="transmembrane region" description="Helical" evidence="17">
    <location>
        <begin position="297"/>
        <end position="317"/>
    </location>
</feature>
<evidence type="ECO:0000256" key="16">
    <source>
        <dbReference type="SAM" id="MobiDB-lite"/>
    </source>
</evidence>
<evidence type="ECO:0000256" key="3">
    <source>
        <dbReference type="ARBA" id="ARBA00022475"/>
    </source>
</evidence>
<evidence type="ECO:0000259" key="19">
    <source>
        <dbReference type="Pfam" id="PF02931"/>
    </source>
</evidence>
<dbReference type="WBParaSite" id="ALUE_0000800501-mRNA-1">
    <property type="protein sequence ID" value="ALUE_0000800501-mRNA-1"/>
    <property type="gene ID" value="ALUE_0000800501"/>
</dbReference>
<dbReference type="InterPro" id="IPR006029">
    <property type="entry name" value="Neurotrans-gated_channel_TM"/>
</dbReference>
<evidence type="ECO:0000256" key="14">
    <source>
        <dbReference type="ARBA" id="ARBA00023303"/>
    </source>
</evidence>
<evidence type="ECO:0000256" key="1">
    <source>
        <dbReference type="ARBA" id="ARBA00009237"/>
    </source>
</evidence>
<keyword evidence="18" id="KW-0732">Signal</keyword>
<evidence type="ECO:0000256" key="15">
    <source>
        <dbReference type="ARBA" id="ARBA00034104"/>
    </source>
</evidence>
<evidence type="ECO:0000256" key="18">
    <source>
        <dbReference type="SAM" id="SignalP"/>
    </source>
</evidence>
<keyword evidence="3" id="KW-1003">Cell membrane</keyword>
<sequence>MKTALLFITAGGFFVNGAYSGSAELEGQLYEDLLYDYNKIPRPVKNSTDILTVDVGASLIRIIDVVSTNESINFIFVDIAKVDEKNQILTTNLWLEMVNFAAGDPDITIFTDALVAYDGRVFWQPPAIYKSSDQVVNGTDKYGQDVETMETGMDLSFFYRSAEWDLLSLSSARHSVLYTSCCGPEKYVDITYYFVLRRKTLFFTCNLIVPCFLISLLTTFVFYLSDHKITFSISILVTLTVFFLVLIDIMPPTSLVIPMFGRYLITTMILVSLSTVVSVITVNFRFRSGSAHRMSPWIRRIFLNFLPKFVTFTQFFVNLDKLVMAYTYSGEGSPSGKDSLSNSFLCRPSTSKCEKAIPTMKKYSQSYNKAFERRTNPYRHHSGKQDSEPKVTSNFDRFGHGADQGRRARRRIHDVIFLNLLQQVRFIAEHFQRREDEAEISDDWTFVAMVLDRLFLIIFSVLNVGTFLIILEAPSLYDTREPMNITVASKPLGQANVLGGHSHF</sequence>
<evidence type="ECO:0000256" key="10">
    <source>
        <dbReference type="ARBA" id="ARBA00023170"/>
    </source>
</evidence>
<organism evidence="21 22">
    <name type="scientific">Ascaris lumbricoides</name>
    <name type="common">Giant roundworm</name>
    <dbReference type="NCBI Taxonomy" id="6252"/>
    <lineage>
        <taxon>Eukaryota</taxon>
        <taxon>Metazoa</taxon>
        <taxon>Ecdysozoa</taxon>
        <taxon>Nematoda</taxon>
        <taxon>Chromadorea</taxon>
        <taxon>Rhabditida</taxon>
        <taxon>Spirurina</taxon>
        <taxon>Ascaridomorpha</taxon>
        <taxon>Ascaridoidea</taxon>
        <taxon>Ascarididae</taxon>
        <taxon>Ascaris</taxon>
    </lineage>
</organism>
<dbReference type="FunFam" id="1.20.58.390:FF:000030">
    <property type="entry name" value="Acetylcholine receptor subunit alpha-L1"/>
    <property type="match status" value="1"/>
</dbReference>
<feature type="signal peptide" evidence="18">
    <location>
        <begin position="1"/>
        <end position="20"/>
    </location>
</feature>
<dbReference type="CDD" id="cd19064">
    <property type="entry name" value="LGIC_TM_nAChR"/>
    <property type="match status" value="1"/>
</dbReference>
<dbReference type="GO" id="GO:0007268">
    <property type="term" value="P:chemical synaptic transmission"/>
    <property type="evidence" value="ECO:0007669"/>
    <property type="project" value="UniProtKB-ARBA"/>
</dbReference>
<comment type="subcellular location">
    <subcellularLocation>
        <location evidence="15">Postsynaptic cell membrane</location>
        <topology evidence="15">Multi-pass membrane protein</topology>
    </subcellularLocation>
</comment>
<accession>A0A9J2PDI9</accession>
<keyword evidence="6" id="KW-0770">Synapse</keyword>
<dbReference type="InterPro" id="IPR006202">
    <property type="entry name" value="Neur_chan_lig-bd"/>
</dbReference>
<dbReference type="AlphaFoldDB" id="A0A9J2PDI9"/>
<dbReference type="InterPro" id="IPR036719">
    <property type="entry name" value="Neuro-gated_channel_TM_sf"/>
</dbReference>
<evidence type="ECO:0000256" key="11">
    <source>
        <dbReference type="ARBA" id="ARBA00023180"/>
    </source>
</evidence>
<keyword evidence="4 17" id="KW-0812">Transmembrane</keyword>
<dbReference type="Pfam" id="PF02932">
    <property type="entry name" value="Neur_chan_memb"/>
    <property type="match status" value="1"/>
</dbReference>
<dbReference type="FunFam" id="1.20.58.390:FF:000078">
    <property type="entry name" value="AcetylCholine Receptor"/>
    <property type="match status" value="1"/>
</dbReference>
<keyword evidence="14" id="KW-0407">Ion channel</keyword>
<feature type="domain" description="Neurotransmitter-gated ion-channel transmembrane" evidence="20">
    <location>
        <begin position="207"/>
        <end position="464"/>
    </location>
</feature>
<dbReference type="Gene3D" id="2.70.170.10">
    <property type="entry name" value="Neurotransmitter-gated ion-channel ligand-binding domain"/>
    <property type="match status" value="2"/>
</dbReference>
<feature type="domain" description="Neurotransmitter-gated ion-channel ligand-binding" evidence="19">
    <location>
        <begin position="147"/>
        <end position="200"/>
    </location>
</feature>
<comment type="similarity">
    <text evidence="1">Belongs to the ligand-gated ion channel (TC 1.A.9) family. Acetylcholine receptor (TC 1.A.9.1) subfamily.</text>
</comment>
<evidence type="ECO:0000256" key="4">
    <source>
        <dbReference type="ARBA" id="ARBA00022692"/>
    </source>
</evidence>
<keyword evidence="9" id="KW-1015">Disulfide bond</keyword>
<feature type="transmembrane region" description="Helical" evidence="17">
    <location>
        <begin position="201"/>
        <end position="224"/>
    </location>
</feature>
<keyword evidence="8 17" id="KW-0472">Membrane</keyword>
<feature type="transmembrane region" description="Helical" evidence="17">
    <location>
        <begin position="454"/>
        <end position="473"/>
    </location>
</feature>
<reference evidence="22" key="1">
    <citation type="submission" date="2023-03" db="UniProtKB">
        <authorList>
            <consortium name="WormBaseParasite"/>
        </authorList>
    </citation>
    <scope>IDENTIFICATION</scope>
</reference>
<keyword evidence="2" id="KW-0813">Transport</keyword>
<dbReference type="SUPFAM" id="SSF63712">
    <property type="entry name" value="Nicotinic receptor ligand binding domain-like"/>
    <property type="match status" value="1"/>
</dbReference>
<dbReference type="Pfam" id="PF02931">
    <property type="entry name" value="Neur_chan_LBD"/>
    <property type="match status" value="1"/>
</dbReference>
<dbReference type="PANTHER" id="PTHR18945">
    <property type="entry name" value="NEUROTRANSMITTER GATED ION CHANNEL"/>
    <property type="match status" value="1"/>
</dbReference>
<evidence type="ECO:0000256" key="13">
    <source>
        <dbReference type="ARBA" id="ARBA00023286"/>
    </source>
</evidence>